<keyword evidence="4 6" id="KW-1133">Transmembrane helix</keyword>
<dbReference type="GO" id="GO:0005886">
    <property type="term" value="C:plasma membrane"/>
    <property type="evidence" value="ECO:0007669"/>
    <property type="project" value="UniProtKB-SubCell"/>
</dbReference>
<gene>
    <name evidence="7" type="ORF">D5F53_12225</name>
</gene>
<evidence type="ECO:0000256" key="6">
    <source>
        <dbReference type="SAM" id="Phobius"/>
    </source>
</evidence>
<dbReference type="Pfam" id="PF01810">
    <property type="entry name" value="LysE"/>
    <property type="match status" value="1"/>
</dbReference>
<keyword evidence="3 6" id="KW-0812">Transmembrane</keyword>
<evidence type="ECO:0000256" key="3">
    <source>
        <dbReference type="ARBA" id="ARBA00022692"/>
    </source>
</evidence>
<dbReference type="GO" id="GO:0015171">
    <property type="term" value="F:amino acid transmembrane transporter activity"/>
    <property type="evidence" value="ECO:0007669"/>
    <property type="project" value="TreeGrafter"/>
</dbReference>
<feature type="transmembrane region" description="Helical" evidence="6">
    <location>
        <begin position="142"/>
        <end position="165"/>
    </location>
</feature>
<evidence type="ECO:0000256" key="1">
    <source>
        <dbReference type="ARBA" id="ARBA00004651"/>
    </source>
</evidence>
<evidence type="ECO:0000313" key="7">
    <source>
        <dbReference type="EMBL" id="AYB44012.1"/>
    </source>
</evidence>
<dbReference type="KEGG" id="plw:D5F53_12225"/>
<keyword evidence="2" id="KW-1003">Cell membrane</keyword>
<keyword evidence="5 6" id="KW-0472">Membrane</keyword>
<dbReference type="AlphaFoldDB" id="A0A385TN44"/>
<feature type="transmembrane region" description="Helical" evidence="6">
    <location>
        <begin position="119"/>
        <end position="136"/>
    </location>
</feature>
<feature type="transmembrane region" description="Helical" evidence="6">
    <location>
        <begin position="6"/>
        <end position="23"/>
    </location>
</feature>
<feature type="transmembrane region" description="Helical" evidence="6">
    <location>
        <begin position="68"/>
        <end position="85"/>
    </location>
</feature>
<proteinExistence type="predicted"/>
<accession>A0A385TN44</accession>
<dbReference type="PANTHER" id="PTHR30086:SF20">
    <property type="entry name" value="ARGININE EXPORTER PROTEIN ARGO-RELATED"/>
    <property type="match status" value="1"/>
</dbReference>
<evidence type="ECO:0000256" key="2">
    <source>
        <dbReference type="ARBA" id="ARBA00022475"/>
    </source>
</evidence>
<dbReference type="EMBL" id="CP032412">
    <property type="protein sequence ID" value="AYB44012.1"/>
    <property type="molecule type" value="Genomic_DNA"/>
</dbReference>
<sequence>MFILPLLTYAIVASFTPGPNNIISMTNARSYGFRATMRFIGGVAAGCLIIMLLSSYFNLAMYQYIPKIRSVMNMIGFLYMIYLAVKIMRSRPQGDADDKAGGFNSFTFGLIFQFMNPKVILYGITAVSTFVMPIATTHVQLLLFSLLLTIVGISANMTWALCGSLFQNLLSRYERTFNLLMGLLLIYSAFSIYAANG</sequence>
<feature type="transmembrane region" description="Helical" evidence="6">
    <location>
        <begin position="35"/>
        <end position="56"/>
    </location>
</feature>
<keyword evidence="8" id="KW-1185">Reference proteome</keyword>
<dbReference type="GO" id="GO:0033228">
    <property type="term" value="P:cysteine export across plasma membrane"/>
    <property type="evidence" value="ECO:0007669"/>
    <property type="project" value="TreeGrafter"/>
</dbReference>
<dbReference type="PANTHER" id="PTHR30086">
    <property type="entry name" value="ARGININE EXPORTER PROTEIN ARGO"/>
    <property type="match status" value="1"/>
</dbReference>
<dbReference type="Proteomes" id="UP000266552">
    <property type="component" value="Chromosome"/>
</dbReference>
<reference evidence="7 8" key="1">
    <citation type="submission" date="2018-09" db="EMBL/GenBank/DDBJ databases">
        <title>Genome Sequence of Paenibacillus lautus Strain E7593-69, Azo Dye-Degrading Bacteria, Isolated from Commercial Tattoo Inks.</title>
        <authorList>
            <person name="Nho S.W."/>
            <person name="Kim S.-J."/>
            <person name="Kweon O."/>
            <person name="Cerniglia C.E."/>
        </authorList>
    </citation>
    <scope>NUCLEOTIDE SEQUENCE [LARGE SCALE GENOMIC DNA]</scope>
    <source>
        <strain evidence="7 8">E7593-69</strain>
    </source>
</reference>
<comment type="subcellular location">
    <subcellularLocation>
        <location evidence="1">Cell membrane</location>
        <topology evidence="1">Multi-pass membrane protein</topology>
    </subcellularLocation>
</comment>
<name>A0A385TN44_PAELA</name>
<dbReference type="RefSeq" id="WP_119847924.1">
    <property type="nucleotide sequence ID" value="NZ_CP032412.1"/>
</dbReference>
<evidence type="ECO:0000313" key="8">
    <source>
        <dbReference type="Proteomes" id="UP000266552"/>
    </source>
</evidence>
<evidence type="ECO:0000256" key="4">
    <source>
        <dbReference type="ARBA" id="ARBA00022989"/>
    </source>
</evidence>
<evidence type="ECO:0000256" key="5">
    <source>
        <dbReference type="ARBA" id="ARBA00023136"/>
    </source>
</evidence>
<organism evidence="7 8">
    <name type="scientific">Paenibacillus lautus</name>
    <name type="common">Bacillus lautus</name>
    <dbReference type="NCBI Taxonomy" id="1401"/>
    <lineage>
        <taxon>Bacteria</taxon>
        <taxon>Bacillati</taxon>
        <taxon>Bacillota</taxon>
        <taxon>Bacilli</taxon>
        <taxon>Bacillales</taxon>
        <taxon>Paenibacillaceae</taxon>
        <taxon>Paenibacillus</taxon>
    </lineage>
</organism>
<dbReference type="InterPro" id="IPR001123">
    <property type="entry name" value="LeuE-type"/>
</dbReference>
<feature type="transmembrane region" description="Helical" evidence="6">
    <location>
        <begin position="177"/>
        <end position="195"/>
    </location>
</feature>
<protein>
    <submittedName>
        <fullName evidence="7">Lysine transporter LysE</fullName>
    </submittedName>
</protein>